<comment type="caution">
    <text evidence="2">The sequence shown here is derived from an EMBL/GenBank/DDBJ whole genome shotgun (WGS) entry which is preliminary data.</text>
</comment>
<keyword evidence="3" id="KW-1185">Reference proteome</keyword>
<evidence type="ECO:0000259" key="1">
    <source>
        <dbReference type="Pfam" id="PF02464"/>
    </source>
</evidence>
<reference evidence="2" key="1">
    <citation type="journal article" date="2014" name="Int. J. Syst. Evol. Microbiol.">
        <title>Complete genome sequence of Corynebacterium casei LMG S-19264T (=DSM 44701T), isolated from a smear-ripened cheese.</title>
        <authorList>
            <consortium name="US DOE Joint Genome Institute (JGI-PGF)"/>
            <person name="Walter F."/>
            <person name="Albersmeier A."/>
            <person name="Kalinowski J."/>
            <person name="Ruckert C."/>
        </authorList>
    </citation>
    <scope>NUCLEOTIDE SEQUENCE</scope>
    <source>
        <strain evidence="2">KCTC 22164</strain>
    </source>
</reference>
<name>A0A918JCV1_9ALTE</name>
<organism evidence="2 3">
    <name type="scientific">Alteromonas halophila</name>
    <dbReference type="NCBI Taxonomy" id="516698"/>
    <lineage>
        <taxon>Bacteria</taxon>
        <taxon>Pseudomonadati</taxon>
        <taxon>Pseudomonadota</taxon>
        <taxon>Gammaproteobacteria</taxon>
        <taxon>Alteromonadales</taxon>
        <taxon>Alteromonadaceae</taxon>
        <taxon>Alteromonas/Salinimonas group</taxon>
        <taxon>Alteromonas</taxon>
    </lineage>
</organism>
<gene>
    <name evidence="2" type="ORF">GCM10007391_00310</name>
</gene>
<accession>A0A918JCV1</accession>
<dbReference type="NCBIfam" id="TIGR00199">
    <property type="entry name" value="PncC_domain"/>
    <property type="match status" value="1"/>
</dbReference>
<proteinExistence type="predicted"/>
<evidence type="ECO:0000313" key="3">
    <source>
        <dbReference type="Proteomes" id="UP000631300"/>
    </source>
</evidence>
<dbReference type="InterPro" id="IPR008136">
    <property type="entry name" value="CinA_C"/>
</dbReference>
<feature type="domain" description="CinA C-terminal" evidence="1">
    <location>
        <begin position="14"/>
        <end position="160"/>
    </location>
</feature>
<sequence>MENRFAINPQDIATLGDKLRARGWNVSCAESCTGGGLAYYFTQVAGSSDWFSQSWVTYSNAAKQSALGVTAETLQQHGAVSRETVREMANGVQRNTGAEVAVSVSGVAGPGGGSAEKPVGTVWFGFLIDGHAEQIHMQFDGDRQSVREQAIGFVIAHLNNQIETLPQE</sequence>
<dbReference type="SUPFAM" id="SSF142433">
    <property type="entry name" value="CinA-like"/>
    <property type="match status" value="1"/>
</dbReference>
<dbReference type="Proteomes" id="UP000631300">
    <property type="component" value="Unassembled WGS sequence"/>
</dbReference>
<protein>
    <submittedName>
        <fullName evidence="2">Competence damage-inducible protein A</fullName>
    </submittedName>
</protein>
<dbReference type="RefSeq" id="WP_189403069.1">
    <property type="nucleotide sequence ID" value="NZ_BMXP01000001.1"/>
</dbReference>
<dbReference type="InterPro" id="IPR036653">
    <property type="entry name" value="CinA-like_C"/>
</dbReference>
<dbReference type="Pfam" id="PF02464">
    <property type="entry name" value="CinA"/>
    <property type="match status" value="1"/>
</dbReference>
<dbReference type="AlphaFoldDB" id="A0A918JCV1"/>
<evidence type="ECO:0000313" key="2">
    <source>
        <dbReference type="EMBL" id="GGW72770.1"/>
    </source>
</evidence>
<dbReference type="Gene3D" id="3.90.950.20">
    <property type="entry name" value="CinA-like"/>
    <property type="match status" value="1"/>
</dbReference>
<reference evidence="2" key="2">
    <citation type="submission" date="2020-09" db="EMBL/GenBank/DDBJ databases">
        <authorList>
            <person name="Sun Q."/>
            <person name="Kim S."/>
        </authorList>
    </citation>
    <scope>NUCLEOTIDE SEQUENCE</scope>
    <source>
        <strain evidence="2">KCTC 22164</strain>
    </source>
</reference>
<dbReference type="EMBL" id="BMXP01000001">
    <property type="protein sequence ID" value="GGW72770.1"/>
    <property type="molecule type" value="Genomic_DNA"/>
</dbReference>